<proteinExistence type="predicted"/>
<keyword evidence="2" id="KW-1185">Reference proteome</keyword>
<evidence type="ECO:0000313" key="1">
    <source>
        <dbReference type="EMBL" id="MBT1690503.1"/>
    </source>
</evidence>
<name>A0AAP2GLT5_9BACT</name>
<accession>A0AAP2GLT5</accession>
<dbReference type="Proteomes" id="UP001319180">
    <property type="component" value="Unassembled WGS sequence"/>
</dbReference>
<organism evidence="1 2">
    <name type="scientific">Dawidia soli</name>
    <dbReference type="NCBI Taxonomy" id="2782352"/>
    <lineage>
        <taxon>Bacteria</taxon>
        <taxon>Pseudomonadati</taxon>
        <taxon>Bacteroidota</taxon>
        <taxon>Cytophagia</taxon>
        <taxon>Cytophagales</taxon>
        <taxon>Chryseotaleaceae</taxon>
        <taxon>Dawidia</taxon>
    </lineage>
</organism>
<sequence>MSSIATFRLLETDKLPALLSNAEAKIQKTWLSKKTVDTYSRWLAANSREVIDFQASGHVFATLLSFLEEKGIDLMKSEHDEIADDISQKRGDTNLILTHKHRQQYLDKLTPEQLTTEELRAFNIDFAEEDDPALVEGEILGIKAIRDSLTMLVDDNHVILLSIG</sequence>
<evidence type="ECO:0000313" key="2">
    <source>
        <dbReference type="Proteomes" id="UP001319180"/>
    </source>
</evidence>
<comment type="caution">
    <text evidence="1">The sequence shown here is derived from an EMBL/GenBank/DDBJ whole genome shotgun (WGS) entry which is preliminary data.</text>
</comment>
<reference evidence="1 2" key="1">
    <citation type="submission" date="2021-05" db="EMBL/GenBank/DDBJ databases">
        <title>A Polyphasic approach of four new species of the genus Ohtaekwangia: Ohtaekwangia histidinii sp. nov., Ohtaekwangia cretensis sp. nov., Ohtaekwangia indiensis sp. nov., Ohtaekwangia reichenbachii sp. nov. from diverse environment.</title>
        <authorList>
            <person name="Octaviana S."/>
        </authorList>
    </citation>
    <scope>NUCLEOTIDE SEQUENCE [LARGE SCALE GENOMIC DNA]</scope>
    <source>
        <strain evidence="1 2">PWU37</strain>
    </source>
</reference>
<gene>
    <name evidence="1" type="ORF">KK078_28320</name>
</gene>
<dbReference type="RefSeq" id="WP_254093928.1">
    <property type="nucleotide sequence ID" value="NZ_JAHESC010000069.1"/>
</dbReference>
<protein>
    <submittedName>
        <fullName evidence="1">Uncharacterized protein</fullName>
    </submittedName>
</protein>
<dbReference type="AlphaFoldDB" id="A0AAP2GLT5"/>
<dbReference type="EMBL" id="JAHESC010000069">
    <property type="protein sequence ID" value="MBT1690503.1"/>
    <property type="molecule type" value="Genomic_DNA"/>
</dbReference>